<name>A0A802SBU9_9MICC</name>
<reference evidence="2 3" key="1">
    <citation type="submission" date="2020-09" db="EMBL/GenBank/DDBJ databases">
        <title>Investigation of environmental microbe.</title>
        <authorList>
            <person name="Ou Y."/>
            <person name="Kang Q."/>
        </authorList>
    </citation>
    <scope>NUCLEOTIDE SEQUENCE [LARGE SCALE GENOMIC DNA]</scope>
    <source>
        <strain evidence="2 3">KJZ-9</strain>
    </source>
</reference>
<dbReference type="InterPro" id="IPR052164">
    <property type="entry name" value="Anthracycline_SecMetBiosynth"/>
</dbReference>
<evidence type="ECO:0000313" key="3">
    <source>
        <dbReference type="Proteomes" id="UP000516421"/>
    </source>
</evidence>
<dbReference type="KEGG" id="rama:IDM48_11125"/>
<proteinExistence type="predicted"/>
<sequence>MTLPSGTPIGFDLGNDNPEEAQRFYGELFGWAFEGRGPNFHHYHLITQNGGYVGGLMNSKMSAEGELDEAPYPNHWAVYLSTDHIETAYSKVEKNGGVGIFGPMWVGEMGAMALAKDSAGAEVGFWQPGTMSGYEFTAQPGTPVWFENMSRDFDAALPFYQNIFGWEPSFMEDADITARRAAELGGQIVSQPQDNLLGRVVALKDSTGAPFMIIQTVNH</sequence>
<dbReference type="PANTHER" id="PTHR33993">
    <property type="entry name" value="GLYOXALASE-RELATED"/>
    <property type="match status" value="1"/>
</dbReference>
<feature type="domain" description="Glyoxalase/fosfomycin resistance/dioxygenase" evidence="1">
    <location>
        <begin position="15"/>
        <end position="122"/>
    </location>
</feature>
<dbReference type="Gene3D" id="3.10.180.10">
    <property type="entry name" value="2,3-Dihydroxybiphenyl 1,2-Dioxygenase, domain 1"/>
    <property type="match status" value="3"/>
</dbReference>
<dbReference type="SUPFAM" id="SSF54593">
    <property type="entry name" value="Glyoxalase/Bleomycin resistance protein/Dihydroxybiphenyl dioxygenase"/>
    <property type="match status" value="2"/>
</dbReference>
<keyword evidence="3" id="KW-1185">Reference proteome</keyword>
<evidence type="ECO:0000313" key="2">
    <source>
        <dbReference type="EMBL" id="QNV39879.2"/>
    </source>
</evidence>
<gene>
    <name evidence="2" type="ORF">IDM48_11125</name>
</gene>
<dbReference type="InterPro" id="IPR029068">
    <property type="entry name" value="Glyas_Bleomycin-R_OHBP_Dase"/>
</dbReference>
<dbReference type="Proteomes" id="UP000516421">
    <property type="component" value="Chromosome"/>
</dbReference>
<dbReference type="EMBL" id="CP061538">
    <property type="protein sequence ID" value="QNV39879.2"/>
    <property type="molecule type" value="Genomic_DNA"/>
</dbReference>
<dbReference type="RefSeq" id="WP_202939887.1">
    <property type="nucleotide sequence ID" value="NZ_CP061538.1"/>
</dbReference>
<dbReference type="CDD" id="cd07247">
    <property type="entry name" value="SgaA_N_like"/>
    <property type="match status" value="1"/>
</dbReference>
<dbReference type="InterPro" id="IPR004360">
    <property type="entry name" value="Glyas_Fos-R_dOase_dom"/>
</dbReference>
<organism evidence="2 3">
    <name type="scientific">Rothia amarae</name>
    <dbReference type="NCBI Taxonomy" id="169480"/>
    <lineage>
        <taxon>Bacteria</taxon>
        <taxon>Bacillati</taxon>
        <taxon>Actinomycetota</taxon>
        <taxon>Actinomycetes</taxon>
        <taxon>Micrococcales</taxon>
        <taxon>Micrococcaceae</taxon>
        <taxon>Rothia</taxon>
    </lineage>
</organism>
<dbReference type="Pfam" id="PF00903">
    <property type="entry name" value="Glyoxalase"/>
    <property type="match status" value="1"/>
</dbReference>
<dbReference type="AlphaFoldDB" id="A0A802SBU9"/>
<dbReference type="PANTHER" id="PTHR33993:SF14">
    <property type="entry name" value="GB|AAF24581.1"/>
    <property type="match status" value="1"/>
</dbReference>
<accession>A0A802SBU9</accession>
<protein>
    <submittedName>
        <fullName evidence="2">VOC family protein</fullName>
    </submittedName>
</protein>
<evidence type="ECO:0000259" key="1">
    <source>
        <dbReference type="Pfam" id="PF00903"/>
    </source>
</evidence>